<protein>
    <submittedName>
        <fullName evidence="2">Uncharacterized protein</fullName>
    </submittedName>
</protein>
<evidence type="ECO:0000256" key="1">
    <source>
        <dbReference type="SAM" id="MobiDB-lite"/>
    </source>
</evidence>
<feature type="region of interest" description="Disordered" evidence="1">
    <location>
        <begin position="1"/>
        <end position="23"/>
    </location>
</feature>
<reference evidence="2" key="1">
    <citation type="submission" date="2018-05" db="EMBL/GenBank/DDBJ databases">
        <authorList>
            <person name="Lanie J.A."/>
            <person name="Ng W.-L."/>
            <person name="Kazmierczak K.M."/>
            <person name="Andrzejewski T.M."/>
            <person name="Davidsen T.M."/>
            <person name="Wayne K.J."/>
            <person name="Tettelin H."/>
            <person name="Glass J.I."/>
            <person name="Rusch D."/>
            <person name="Podicherti R."/>
            <person name="Tsui H.-C.T."/>
            <person name="Winkler M.E."/>
        </authorList>
    </citation>
    <scope>NUCLEOTIDE SEQUENCE</scope>
</reference>
<accession>A0A382QPB2</accession>
<feature type="non-terminal residue" evidence="2">
    <location>
        <position position="1"/>
    </location>
</feature>
<gene>
    <name evidence="2" type="ORF">METZ01_LOCUS339651</name>
</gene>
<evidence type="ECO:0000313" key="2">
    <source>
        <dbReference type="EMBL" id="SVC86797.1"/>
    </source>
</evidence>
<sequence length="23" mass="2381">EAAAIPEAEPDDPSEEPGKKADD</sequence>
<organism evidence="2">
    <name type="scientific">marine metagenome</name>
    <dbReference type="NCBI Taxonomy" id="408172"/>
    <lineage>
        <taxon>unclassified sequences</taxon>
        <taxon>metagenomes</taxon>
        <taxon>ecological metagenomes</taxon>
    </lineage>
</organism>
<dbReference type="AlphaFoldDB" id="A0A382QPB2"/>
<dbReference type="EMBL" id="UINC01115627">
    <property type="protein sequence ID" value="SVC86797.1"/>
    <property type="molecule type" value="Genomic_DNA"/>
</dbReference>
<name>A0A382QPB2_9ZZZZ</name>
<proteinExistence type="predicted"/>